<evidence type="ECO:0000313" key="5">
    <source>
        <dbReference type="Proteomes" id="UP000235826"/>
    </source>
</evidence>
<evidence type="ECO:0000256" key="1">
    <source>
        <dbReference type="SAM" id="Phobius"/>
    </source>
</evidence>
<keyword evidence="1" id="KW-0812">Transmembrane</keyword>
<dbReference type="RefSeq" id="WP_102755577.1">
    <property type="nucleotide sequence ID" value="NZ_CP025791.1"/>
</dbReference>
<name>A0A2K9PPE1_9FLAO</name>
<dbReference type="AlphaFoldDB" id="A0A2K9PPE1"/>
<dbReference type="PIRSF" id="PIRSF018266">
    <property type="entry name" value="FecR"/>
    <property type="match status" value="1"/>
</dbReference>
<organism evidence="4 5">
    <name type="scientific">Flavivirga eckloniae</name>
    <dbReference type="NCBI Taxonomy" id="1803846"/>
    <lineage>
        <taxon>Bacteria</taxon>
        <taxon>Pseudomonadati</taxon>
        <taxon>Bacteroidota</taxon>
        <taxon>Flavobacteriia</taxon>
        <taxon>Flavobacteriales</taxon>
        <taxon>Flavobacteriaceae</taxon>
        <taxon>Flavivirga</taxon>
    </lineage>
</organism>
<accession>A0A2K9PPE1</accession>
<dbReference type="Pfam" id="PF16344">
    <property type="entry name" value="FecR_C"/>
    <property type="match status" value="1"/>
</dbReference>
<keyword evidence="1" id="KW-0472">Membrane</keyword>
<feature type="domain" description="Protein FecR C-terminal" evidence="3">
    <location>
        <begin position="317"/>
        <end position="385"/>
    </location>
</feature>
<dbReference type="InterPro" id="IPR032508">
    <property type="entry name" value="FecR_C"/>
</dbReference>
<gene>
    <name evidence="4" type="ORF">C1H87_09500</name>
</gene>
<dbReference type="KEGG" id="fek:C1H87_09500"/>
<evidence type="ECO:0000259" key="2">
    <source>
        <dbReference type="Pfam" id="PF04773"/>
    </source>
</evidence>
<evidence type="ECO:0000313" key="4">
    <source>
        <dbReference type="EMBL" id="AUP78922.1"/>
    </source>
</evidence>
<dbReference type="InterPro" id="IPR012373">
    <property type="entry name" value="Ferrdict_sens_TM"/>
</dbReference>
<protein>
    <submittedName>
        <fullName evidence="4">Anti-sigma factor</fullName>
    </submittedName>
</protein>
<keyword evidence="1" id="KW-1133">Transmembrane helix</keyword>
<sequence>MNNKIDRLILKLIENTISDKESEILKTWLKSEENLAYFNEFIEINYLINSKNKFDHKPSLANIKASYVNNNDTSKSSKPNKITRLYKYAAAALVLISMGYFFLTKKHVVNENNSIVKNNISIGTDKATLTLDDGSEIVLEKEQEYIGNNVKSNGKELIYDTSPITKNPKTAYNYLTIPKGGQYYVKLSDGTQVWLNSESKLKYPVHFDKEETRIVELIYGEAFFDVTPSTSNNNTSFKVLSNKQDIEVLGTEFNVRAYNDEAFSYTTLVEGSVVVGNATNRETLTPSRQAVLNIESNEIHTTEADVYSIIGWVKGEFRFSKQTLEDMMKTLSRWYDVDVVFKNSDTKNLVFSGILNRSNKIDVLLNKIQKTGEVKFSITNKTITIE</sequence>
<evidence type="ECO:0000259" key="3">
    <source>
        <dbReference type="Pfam" id="PF16344"/>
    </source>
</evidence>
<reference evidence="4 5" key="1">
    <citation type="submission" date="2018-01" db="EMBL/GenBank/DDBJ databases">
        <title>Complete genome sequence of Flavivirga eckloniae ECD14 isolated from seaweed Ecklonia cava.</title>
        <authorList>
            <person name="Lee J.H."/>
            <person name="Baik K.S."/>
            <person name="Seong C.N."/>
        </authorList>
    </citation>
    <scope>NUCLEOTIDE SEQUENCE [LARGE SCALE GENOMIC DNA]</scope>
    <source>
        <strain evidence="4 5">ECD14</strain>
    </source>
</reference>
<keyword evidence="5" id="KW-1185">Reference proteome</keyword>
<dbReference type="Gene3D" id="3.55.50.30">
    <property type="match status" value="1"/>
</dbReference>
<dbReference type="OrthoDB" id="649666at2"/>
<dbReference type="Gene3D" id="2.60.120.1440">
    <property type="match status" value="1"/>
</dbReference>
<proteinExistence type="predicted"/>
<dbReference type="InterPro" id="IPR006860">
    <property type="entry name" value="FecR"/>
</dbReference>
<dbReference type="EMBL" id="CP025791">
    <property type="protein sequence ID" value="AUP78922.1"/>
    <property type="molecule type" value="Genomic_DNA"/>
</dbReference>
<dbReference type="Proteomes" id="UP000235826">
    <property type="component" value="Chromosome"/>
</dbReference>
<dbReference type="Pfam" id="PF04773">
    <property type="entry name" value="FecR"/>
    <property type="match status" value="1"/>
</dbReference>
<dbReference type="GO" id="GO:0016989">
    <property type="term" value="F:sigma factor antagonist activity"/>
    <property type="evidence" value="ECO:0007669"/>
    <property type="project" value="TreeGrafter"/>
</dbReference>
<dbReference type="PANTHER" id="PTHR30273">
    <property type="entry name" value="PERIPLASMIC SIGNAL SENSOR AND SIGMA FACTOR ACTIVATOR FECR-RELATED"/>
    <property type="match status" value="1"/>
</dbReference>
<feature type="domain" description="FecR protein" evidence="2">
    <location>
        <begin position="177"/>
        <end position="273"/>
    </location>
</feature>
<dbReference type="PANTHER" id="PTHR30273:SF2">
    <property type="entry name" value="PROTEIN FECR"/>
    <property type="match status" value="1"/>
</dbReference>
<feature type="transmembrane region" description="Helical" evidence="1">
    <location>
        <begin position="85"/>
        <end position="103"/>
    </location>
</feature>